<proteinExistence type="predicted"/>
<name>A0A1F5SKB6_9BACT</name>
<sequence>MTKKALIIYLNMEKPDNKQEQKERYRPKLELAVDKEYDKRVGVGFLSEGETSPHPDLARLLGETDRDKIRREVFAYVEKAYEADSDKIERGFREAVDGWAGVEDYFYEKADEIFKGYPWPKGDYTGYGSIWNIYPREIEEKEFTFPLETRAFPKWAPIDAKSTIAHEMLHFITYDYLEKKHGLTPSECYDEDNIFWQFTENLNCLIENDRMWEPLKGKLPVPPKEECRELYGRMKEVWDKNRDIDDLVEIFLKKKDEQ</sequence>
<protein>
    <submittedName>
        <fullName evidence="1">Uncharacterized protein</fullName>
    </submittedName>
</protein>
<comment type="caution">
    <text evidence="1">The sequence shown here is derived from an EMBL/GenBank/DDBJ whole genome shotgun (WGS) entry which is preliminary data.</text>
</comment>
<evidence type="ECO:0000313" key="2">
    <source>
        <dbReference type="Proteomes" id="UP000178367"/>
    </source>
</evidence>
<dbReference type="EMBL" id="MFGB01000010">
    <property type="protein sequence ID" value="OGF27099.1"/>
    <property type="molecule type" value="Genomic_DNA"/>
</dbReference>
<organism evidence="1 2">
    <name type="scientific">Candidatus Falkowbacteria bacterium RIFOXYA2_FULL_47_19</name>
    <dbReference type="NCBI Taxonomy" id="1797994"/>
    <lineage>
        <taxon>Bacteria</taxon>
        <taxon>Candidatus Falkowiibacteriota</taxon>
    </lineage>
</organism>
<evidence type="ECO:0000313" key="1">
    <source>
        <dbReference type="EMBL" id="OGF27099.1"/>
    </source>
</evidence>
<dbReference type="AlphaFoldDB" id="A0A1F5SKB6"/>
<reference evidence="1 2" key="1">
    <citation type="journal article" date="2016" name="Nat. Commun.">
        <title>Thousands of microbial genomes shed light on interconnected biogeochemical processes in an aquifer system.</title>
        <authorList>
            <person name="Anantharaman K."/>
            <person name="Brown C.T."/>
            <person name="Hug L.A."/>
            <person name="Sharon I."/>
            <person name="Castelle C.J."/>
            <person name="Probst A.J."/>
            <person name="Thomas B.C."/>
            <person name="Singh A."/>
            <person name="Wilkins M.J."/>
            <person name="Karaoz U."/>
            <person name="Brodie E.L."/>
            <person name="Williams K.H."/>
            <person name="Hubbard S.S."/>
            <person name="Banfield J.F."/>
        </authorList>
    </citation>
    <scope>NUCLEOTIDE SEQUENCE [LARGE SCALE GENOMIC DNA]</scope>
</reference>
<dbReference type="Proteomes" id="UP000178367">
    <property type="component" value="Unassembled WGS sequence"/>
</dbReference>
<accession>A0A1F5SKB6</accession>
<gene>
    <name evidence="1" type="ORF">A2227_04405</name>
</gene>
<dbReference type="STRING" id="1797994.A2227_04405"/>